<sequence>MSSLLPVMGAKNSKKSQSASLYGDPVQVNYLNSNKSHIDGSFETEDIMTIRQTAWDFFDACETGKGWDTCKQWSHDDATFSAQADALADVSTLEGYTDWMKGLLTPIPDGHYELKSFAVDDERGNVTAAAVFHGTHTVDAGTGAPTGKSISADYVYVMDFDGGKIKHMTKVWNDGHSLKQLGWA</sequence>
<dbReference type="EMBL" id="CP127247">
    <property type="protein sequence ID" value="WIY24212.1"/>
    <property type="molecule type" value="Genomic_DNA"/>
</dbReference>
<gene>
    <name evidence="1" type="ORF">QPJ95_16625</name>
</gene>
<evidence type="ECO:0000313" key="2">
    <source>
        <dbReference type="Proteomes" id="UP001238334"/>
    </source>
</evidence>
<keyword evidence="2" id="KW-1185">Reference proteome</keyword>
<reference evidence="1 2" key="1">
    <citation type="submission" date="2023-06" db="EMBL/GenBank/DDBJ databases">
        <title>Parasedimentitalea psychrophila sp. nov., a psychrophilic bacterium isolated from deep-sea sediment.</title>
        <authorList>
            <person name="Li A."/>
        </authorList>
    </citation>
    <scope>NUCLEOTIDE SEQUENCE [LARGE SCALE GENOMIC DNA]</scope>
    <source>
        <strain evidence="1 2">QS115</strain>
    </source>
</reference>
<protein>
    <submittedName>
        <fullName evidence="1">Nuclear transport factor 2 family protein</fullName>
    </submittedName>
</protein>
<dbReference type="AlphaFoldDB" id="A0A9Y2P1L2"/>
<dbReference type="SUPFAM" id="SSF54427">
    <property type="entry name" value="NTF2-like"/>
    <property type="match status" value="1"/>
</dbReference>
<organism evidence="1 2">
    <name type="scientific">Parasedimentitalea psychrophila</name>
    <dbReference type="NCBI Taxonomy" id="2997337"/>
    <lineage>
        <taxon>Bacteria</taxon>
        <taxon>Pseudomonadati</taxon>
        <taxon>Pseudomonadota</taxon>
        <taxon>Alphaproteobacteria</taxon>
        <taxon>Rhodobacterales</taxon>
        <taxon>Paracoccaceae</taxon>
        <taxon>Parasedimentitalea</taxon>
    </lineage>
</organism>
<accession>A0A9Y2P1L2</accession>
<dbReference type="GO" id="GO:0030638">
    <property type="term" value="P:polyketide metabolic process"/>
    <property type="evidence" value="ECO:0007669"/>
    <property type="project" value="InterPro"/>
</dbReference>
<dbReference type="RefSeq" id="WP_270920833.1">
    <property type="nucleotide sequence ID" value="NZ_CP127247.1"/>
</dbReference>
<name>A0A9Y2P1L2_9RHOB</name>
<dbReference type="InterPro" id="IPR032710">
    <property type="entry name" value="NTF2-like_dom_sf"/>
</dbReference>
<dbReference type="Gene3D" id="3.10.450.50">
    <property type="match status" value="1"/>
</dbReference>
<dbReference type="KEGG" id="ppso:QPJ95_16625"/>
<dbReference type="InterPro" id="IPR009959">
    <property type="entry name" value="Cyclase_SnoaL-like"/>
</dbReference>
<dbReference type="Pfam" id="PF07366">
    <property type="entry name" value="SnoaL"/>
    <property type="match status" value="1"/>
</dbReference>
<proteinExistence type="predicted"/>
<dbReference type="Proteomes" id="UP001238334">
    <property type="component" value="Chromosome"/>
</dbReference>
<evidence type="ECO:0000313" key="1">
    <source>
        <dbReference type="EMBL" id="WIY24212.1"/>
    </source>
</evidence>